<organism evidence="1 2">
    <name type="scientific">Dioscorea alata</name>
    <name type="common">Purple yam</name>
    <dbReference type="NCBI Taxonomy" id="55571"/>
    <lineage>
        <taxon>Eukaryota</taxon>
        <taxon>Viridiplantae</taxon>
        <taxon>Streptophyta</taxon>
        <taxon>Embryophyta</taxon>
        <taxon>Tracheophyta</taxon>
        <taxon>Spermatophyta</taxon>
        <taxon>Magnoliopsida</taxon>
        <taxon>Liliopsida</taxon>
        <taxon>Dioscoreales</taxon>
        <taxon>Dioscoreaceae</taxon>
        <taxon>Dioscorea</taxon>
    </lineage>
</organism>
<dbReference type="EMBL" id="CM037021">
    <property type="protein sequence ID" value="KAH7669250.1"/>
    <property type="molecule type" value="Genomic_DNA"/>
</dbReference>
<gene>
    <name evidence="1" type="ORF">IHE45_11G065800</name>
</gene>
<keyword evidence="2" id="KW-1185">Reference proteome</keyword>
<accession>A0ACB7V729</accession>
<sequence>MSSRHAEIAALLKPPSRTIPTVNSILSALNRSKSPSLVPPLFSSLFPALSLTPDHVSYGILIKSHCLLRRASSHALPLLHELRSKNLHITPVILTTILDSLYKESKPDQAEKIWQEMKSNAALDLPAYNVRIMHYAFTGRPKDILNLIEEMEAAGFKPDIITFNYLMTCYCNNGRLEDAKKVYRELGARGCEPNAVTFNNFVHLLCKNGDFAAAAEVSMDGMKRNKVPDFGTTKMLVEGLLRGSKVRAAKRVVSKVRNKFPAKFEGGWKELGREVGLKVEDGAAKLAVAA</sequence>
<comment type="caution">
    <text evidence="1">The sequence shown here is derived from an EMBL/GenBank/DDBJ whole genome shotgun (WGS) entry which is preliminary data.</text>
</comment>
<dbReference type="Proteomes" id="UP000827976">
    <property type="component" value="Chromosome 11"/>
</dbReference>
<proteinExistence type="predicted"/>
<evidence type="ECO:0000313" key="2">
    <source>
        <dbReference type="Proteomes" id="UP000827976"/>
    </source>
</evidence>
<protein>
    <submittedName>
        <fullName evidence="1">TPR-like protein</fullName>
    </submittedName>
</protein>
<name>A0ACB7V729_DIOAL</name>
<evidence type="ECO:0000313" key="1">
    <source>
        <dbReference type="EMBL" id="KAH7669250.1"/>
    </source>
</evidence>
<reference evidence="2" key="1">
    <citation type="journal article" date="2022" name="Nat. Commun.">
        <title>Chromosome evolution and the genetic basis of agronomically important traits in greater yam.</title>
        <authorList>
            <person name="Bredeson J.V."/>
            <person name="Lyons J.B."/>
            <person name="Oniyinde I.O."/>
            <person name="Okereke N.R."/>
            <person name="Kolade O."/>
            <person name="Nnabue I."/>
            <person name="Nwadili C.O."/>
            <person name="Hribova E."/>
            <person name="Parker M."/>
            <person name="Nwogha J."/>
            <person name="Shu S."/>
            <person name="Carlson J."/>
            <person name="Kariba R."/>
            <person name="Muthemba S."/>
            <person name="Knop K."/>
            <person name="Barton G.J."/>
            <person name="Sherwood A.V."/>
            <person name="Lopez-Montes A."/>
            <person name="Asiedu R."/>
            <person name="Jamnadass R."/>
            <person name="Muchugi A."/>
            <person name="Goodstein D."/>
            <person name="Egesi C.N."/>
            <person name="Featherston J."/>
            <person name="Asfaw A."/>
            <person name="Simpson G.G."/>
            <person name="Dolezel J."/>
            <person name="Hendre P.S."/>
            <person name="Van Deynze A."/>
            <person name="Kumar P.L."/>
            <person name="Obidiegwu J.E."/>
            <person name="Bhattacharjee R."/>
            <person name="Rokhsar D.S."/>
        </authorList>
    </citation>
    <scope>NUCLEOTIDE SEQUENCE [LARGE SCALE GENOMIC DNA]</scope>
    <source>
        <strain evidence="2">cv. TDa95/00328</strain>
    </source>
</reference>